<keyword evidence="1" id="KW-0520">NAD</keyword>
<dbReference type="Gene3D" id="3.40.50.450">
    <property type="match status" value="1"/>
</dbReference>
<comment type="caution">
    <text evidence="2">Lacks conserved residue(s) required for the propagation of feature annotation.</text>
</comment>
<evidence type="ECO:0000259" key="3">
    <source>
        <dbReference type="PROSITE" id="PS50305"/>
    </source>
</evidence>
<dbReference type="SUPFAM" id="SSF102405">
    <property type="entry name" value="MCP/YpsA-like"/>
    <property type="match status" value="1"/>
</dbReference>
<dbReference type="RefSeq" id="WP_114003186.1">
    <property type="nucleotide sequence ID" value="NZ_QGDC01000001.1"/>
</dbReference>
<accession>A0A367GSZ6</accession>
<gene>
    <name evidence="4" type="ORF">DJ568_00020</name>
</gene>
<protein>
    <submittedName>
        <fullName evidence="4">SIR2 family protein</fullName>
    </submittedName>
</protein>
<sequence>MSQDISQFIDDFAGELAAGNAAYFIGAGISVNSNLPTWINLIKPFTDKIGISDLSGKDMPLMAQYVINDEAGNRGPFINGISRKLRRSFTPNAYHEYIANTNLKTIWTTNYDDLLEKAFSNAIIDVKFNDEAVSRDVPESKIEIIKMHGCIFNSPNRDIVISQSDYEDFLLNRPATAQRLRMDLLQKSFLFIGYGYGDPNIKNIITEARRLAGNNTRQHYLILKDQKGDIEFELWCRNLRKYGIRVIKIVEYADLLPILQKLSLKSRGKSVFISGSHDSKNDEEAEKLGKALAKEQDVILNDGQSSGLMRISSRFFMEALIDDNADINKRLRFFPNPYAFNSKFANDVSLLPLLKQWRTPLLRATQVMIAFDGGMGTKAEIEVALDMGCIVIPFFKDSNKETWYLLESRIINERLNHYDNGFIENVKQKRVGHLDVLQLVKAILL</sequence>
<name>A0A367GSZ6_9SPHI</name>
<keyword evidence="5" id="KW-1185">Reference proteome</keyword>
<dbReference type="PROSITE" id="PS50305">
    <property type="entry name" value="SIRTUIN"/>
    <property type="match status" value="1"/>
</dbReference>
<dbReference type="InterPro" id="IPR029035">
    <property type="entry name" value="DHS-like_NAD/FAD-binding_dom"/>
</dbReference>
<evidence type="ECO:0000313" key="5">
    <source>
        <dbReference type="Proteomes" id="UP000253209"/>
    </source>
</evidence>
<feature type="domain" description="Deacetylase sirtuin-type" evidence="3">
    <location>
        <begin position="1"/>
        <end position="265"/>
    </location>
</feature>
<dbReference type="SUPFAM" id="SSF52467">
    <property type="entry name" value="DHS-like NAD/FAD-binding domain"/>
    <property type="match status" value="1"/>
</dbReference>
<dbReference type="Pfam" id="PF13289">
    <property type="entry name" value="SIR2_2"/>
    <property type="match status" value="1"/>
</dbReference>
<dbReference type="Gene3D" id="3.40.50.1220">
    <property type="entry name" value="TPP-binding domain"/>
    <property type="match status" value="1"/>
</dbReference>
<evidence type="ECO:0000256" key="2">
    <source>
        <dbReference type="PROSITE-ProRule" id="PRU00236"/>
    </source>
</evidence>
<evidence type="ECO:0000256" key="1">
    <source>
        <dbReference type="ARBA" id="ARBA00023027"/>
    </source>
</evidence>
<evidence type="ECO:0000313" key="4">
    <source>
        <dbReference type="EMBL" id="RCH56288.1"/>
    </source>
</evidence>
<dbReference type="AlphaFoldDB" id="A0A367GSZ6"/>
<comment type="caution">
    <text evidence="4">The sequence shown here is derived from an EMBL/GenBank/DDBJ whole genome shotgun (WGS) entry which is preliminary data.</text>
</comment>
<organism evidence="4 5">
    <name type="scientific">Mucilaginibacter hurinus</name>
    <dbReference type="NCBI Taxonomy" id="2201324"/>
    <lineage>
        <taxon>Bacteria</taxon>
        <taxon>Pseudomonadati</taxon>
        <taxon>Bacteroidota</taxon>
        <taxon>Sphingobacteriia</taxon>
        <taxon>Sphingobacteriales</taxon>
        <taxon>Sphingobacteriaceae</taxon>
        <taxon>Mucilaginibacter</taxon>
    </lineage>
</organism>
<reference evidence="4 5" key="1">
    <citation type="submission" date="2018-05" db="EMBL/GenBank/DDBJ databases">
        <title>Mucilaginibacter hurinus sp. nov., isolated from briquette warehouse soil.</title>
        <authorList>
            <person name="Choi L."/>
        </authorList>
    </citation>
    <scope>NUCLEOTIDE SEQUENCE [LARGE SCALE GENOMIC DNA]</scope>
    <source>
        <strain evidence="4 5">ZR32</strain>
    </source>
</reference>
<dbReference type="OrthoDB" id="1688888at2"/>
<dbReference type="EMBL" id="QGDC01000001">
    <property type="protein sequence ID" value="RCH56288.1"/>
    <property type="molecule type" value="Genomic_DNA"/>
</dbReference>
<proteinExistence type="predicted"/>
<dbReference type="Proteomes" id="UP000253209">
    <property type="component" value="Unassembled WGS sequence"/>
</dbReference>
<dbReference type="InterPro" id="IPR026590">
    <property type="entry name" value="Ssirtuin_cat_dom"/>
</dbReference>